<dbReference type="InterPro" id="IPR003135">
    <property type="entry name" value="ATP-grasp_carboxylate-amine"/>
</dbReference>
<comment type="caution">
    <text evidence="4">Lacks conserved residue(s) required for the propagation of feature annotation.</text>
</comment>
<dbReference type="SUPFAM" id="SSF52440">
    <property type="entry name" value="PreATP-grasp domain"/>
    <property type="match status" value="1"/>
</dbReference>
<dbReference type="SUPFAM" id="SSF56059">
    <property type="entry name" value="Glutathione synthetase ATP-binding domain-like"/>
    <property type="match status" value="1"/>
</dbReference>
<evidence type="ECO:0000256" key="5">
    <source>
        <dbReference type="RuleBase" id="RU361200"/>
    </source>
</evidence>
<dbReference type="SUPFAM" id="SSF51246">
    <property type="entry name" value="Rudiment single hybrid motif"/>
    <property type="match status" value="1"/>
</dbReference>
<dbReference type="PROSITE" id="PS50975">
    <property type="entry name" value="ATP_GRASP"/>
    <property type="match status" value="1"/>
</dbReference>
<feature type="binding site" evidence="4">
    <location>
        <position position="192"/>
    </location>
    <ligand>
        <name>ATP</name>
        <dbReference type="ChEBI" id="CHEBI:30616"/>
    </ligand>
</feature>
<keyword evidence="3 4" id="KW-0067">ATP-binding</keyword>
<keyword evidence="4 5" id="KW-0436">Ligase</keyword>
<evidence type="ECO:0000256" key="3">
    <source>
        <dbReference type="ARBA" id="ARBA00022840"/>
    </source>
</evidence>
<gene>
    <name evidence="4 5" type="primary">purK</name>
    <name evidence="7" type="ORF">IPP15_02775</name>
</gene>
<comment type="function">
    <text evidence="5">Catalyzes the ATP-dependent conversion of 5-aminoimidazole ribonucleotide (AIR) and HCO(3)- to N5-carboxyaminoimidazole ribonucleotide (N5-CAIR).</text>
</comment>
<comment type="catalytic activity">
    <reaction evidence="4 5">
        <text>5-amino-1-(5-phospho-beta-D-ribosyl)imidazole + hydrogencarbonate + ATP = 5-carboxyamino-1-(5-phospho-D-ribosyl)imidazole + ADP + phosphate + 2 H(+)</text>
        <dbReference type="Rhea" id="RHEA:19317"/>
        <dbReference type="ChEBI" id="CHEBI:15378"/>
        <dbReference type="ChEBI" id="CHEBI:17544"/>
        <dbReference type="ChEBI" id="CHEBI:30616"/>
        <dbReference type="ChEBI" id="CHEBI:43474"/>
        <dbReference type="ChEBI" id="CHEBI:58730"/>
        <dbReference type="ChEBI" id="CHEBI:137981"/>
        <dbReference type="ChEBI" id="CHEBI:456216"/>
        <dbReference type="EC" id="6.3.4.18"/>
    </reaction>
</comment>
<dbReference type="InterPro" id="IPR011054">
    <property type="entry name" value="Rudment_hybrid_motif"/>
</dbReference>
<comment type="caution">
    <text evidence="7">The sequence shown here is derived from an EMBL/GenBank/DDBJ whole genome shotgun (WGS) entry which is preliminary data.</text>
</comment>
<organism evidence="7 8">
    <name type="scientific">Candidatus Opimibacter skivensis</name>
    <dbReference type="NCBI Taxonomy" id="2982028"/>
    <lineage>
        <taxon>Bacteria</taxon>
        <taxon>Pseudomonadati</taxon>
        <taxon>Bacteroidota</taxon>
        <taxon>Saprospiria</taxon>
        <taxon>Saprospirales</taxon>
        <taxon>Saprospiraceae</taxon>
        <taxon>Candidatus Opimibacter</taxon>
    </lineage>
</organism>
<keyword evidence="1 4" id="KW-0547">Nucleotide-binding</keyword>
<dbReference type="InterPro" id="IPR011761">
    <property type="entry name" value="ATP-grasp"/>
</dbReference>
<comment type="subunit">
    <text evidence="4 5">Homodimer.</text>
</comment>
<evidence type="ECO:0000313" key="8">
    <source>
        <dbReference type="Proteomes" id="UP000808337"/>
    </source>
</evidence>
<protein>
    <recommendedName>
        <fullName evidence="4 5">N5-carboxyaminoimidazole ribonucleotide synthase</fullName>
        <shortName evidence="4 5">N5-CAIR synthase</shortName>
        <ecNumber evidence="4 5">6.3.4.18</ecNumber>
    </recommendedName>
    <alternativeName>
        <fullName evidence="4 5">5-(carboxyamino)imidazole ribonucleotide synthetase</fullName>
    </alternativeName>
</protein>
<dbReference type="HAMAP" id="MF_01928">
    <property type="entry name" value="PurK"/>
    <property type="match status" value="1"/>
</dbReference>
<dbReference type="NCBIfam" id="NF004679">
    <property type="entry name" value="PRK06019.1-5"/>
    <property type="match status" value="1"/>
</dbReference>
<accession>A0A9D7XRI3</accession>
<dbReference type="InterPro" id="IPR016185">
    <property type="entry name" value="PreATP-grasp_dom_sf"/>
</dbReference>
<comment type="similarity">
    <text evidence="4 5">Belongs to the PurK/PurT family.</text>
</comment>
<dbReference type="Proteomes" id="UP000808337">
    <property type="component" value="Unassembled WGS sequence"/>
</dbReference>
<dbReference type="PANTHER" id="PTHR11609:SF5">
    <property type="entry name" value="PHOSPHORIBOSYLAMINOIMIDAZOLE CARBOXYLASE"/>
    <property type="match status" value="1"/>
</dbReference>
<evidence type="ECO:0000313" key="7">
    <source>
        <dbReference type="EMBL" id="MBK9981343.1"/>
    </source>
</evidence>
<dbReference type="GO" id="GO:0005829">
    <property type="term" value="C:cytosol"/>
    <property type="evidence" value="ECO:0007669"/>
    <property type="project" value="TreeGrafter"/>
</dbReference>
<dbReference type="GO" id="GO:0046872">
    <property type="term" value="F:metal ion binding"/>
    <property type="evidence" value="ECO:0007669"/>
    <property type="project" value="InterPro"/>
</dbReference>
<dbReference type="NCBIfam" id="TIGR01161">
    <property type="entry name" value="purK"/>
    <property type="match status" value="1"/>
</dbReference>
<evidence type="ECO:0000256" key="4">
    <source>
        <dbReference type="HAMAP-Rule" id="MF_01928"/>
    </source>
</evidence>
<comment type="function">
    <text evidence="4">Catalyzes the ATP-dependent conversion of 5-aminoimidazole ribonucleotide (AIR) and HCO(3)(-) to N5-carboxyaminoimidazole ribonucleotide (N5-CAIR).</text>
</comment>
<dbReference type="GO" id="GO:0006189">
    <property type="term" value="P:'de novo' IMP biosynthetic process"/>
    <property type="evidence" value="ECO:0007669"/>
    <property type="project" value="UniProtKB-UniRule"/>
</dbReference>
<dbReference type="Pfam" id="PF22660">
    <property type="entry name" value="RS_preATP-grasp-like"/>
    <property type="match status" value="1"/>
</dbReference>
<evidence type="ECO:0000256" key="2">
    <source>
        <dbReference type="ARBA" id="ARBA00022755"/>
    </source>
</evidence>
<dbReference type="GO" id="GO:0005524">
    <property type="term" value="F:ATP binding"/>
    <property type="evidence" value="ECO:0007669"/>
    <property type="project" value="UniProtKB-UniRule"/>
</dbReference>
<reference evidence="7 8" key="1">
    <citation type="submission" date="2020-10" db="EMBL/GenBank/DDBJ databases">
        <title>Connecting structure to function with the recovery of over 1000 high-quality activated sludge metagenome-assembled genomes encoding full-length rRNA genes using long-read sequencing.</title>
        <authorList>
            <person name="Singleton C.M."/>
            <person name="Petriglieri F."/>
            <person name="Kristensen J.M."/>
            <person name="Kirkegaard R.H."/>
            <person name="Michaelsen T.Y."/>
            <person name="Andersen M.H."/>
            <person name="Karst S.M."/>
            <person name="Dueholm M.S."/>
            <person name="Nielsen P.H."/>
            <person name="Albertsen M."/>
        </authorList>
    </citation>
    <scope>NUCLEOTIDE SEQUENCE [LARGE SCALE GENOMIC DNA]</scope>
    <source>
        <strain evidence="7">Ribe_18-Q3-R11-54_MAXAC.273</strain>
    </source>
</reference>
<comment type="pathway">
    <text evidence="4 5">Purine metabolism; IMP biosynthesis via de novo pathway; 5-amino-1-(5-phospho-D-ribosyl)imidazole-4-carboxylate from 5-amino-1-(5-phospho-D-ribosyl)imidazole (N5-CAIR route): step 1/2.</text>
</comment>
<feature type="binding site" evidence="4">
    <location>
        <begin position="184"/>
        <end position="187"/>
    </location>
    <ligand>
        <name>ATP</name>
        <dbReference type="ChEBI" id="CHEBI:30616"/>
    </ligand>
</feature>
<dbReference type="InterPro" id="IPR054350">
    <property type="entry name" value="PurT/PurK_preATP-grasp"/>
</dbReference>
<dbReference type="PANTHER" id="PTHR11609">
    <property type="entry name" value="PURINE BIOSYNTHESIS PROTEIN 6/7, PUR6/7"/>
    <property type="match status" value="1"/>
</dbReference>
<feature type="domain" description="ATP-grasp" evidence="6">
    <location>
        <begin position="115"/>
        <end position="301"/>
    </location>
</feature>
<dbReference type="Pfam" id="PF17769">
    <property type="entry name" value="PurK_C"/>
    <property type="match status" value="1"/>
</dbReference>
<evidence type="ECO:0000256" key="1">
    <source>
        <dbReference type="ARBA" id="ARBA00022741"/>
    </source>
</evidence>
<dbReference type="AlphaFoldDB" id="A0A9D7XRI3"/>
<evidence type="ECO:0000259" key="6">
    <source>
        <dbReference type="PROSITE" id="PS50975"/>
    </source>
</evidence>
<dbReference type="EC" id="6.3.4.18" evidence="4 5"/>
<sequence length="387" mass="42534">MHVINPFANTDTIIGICGGGQLGKMLCEAASVWDWKTAVLDKHQDDPAAQMAHRFVQGDYTNYDDVLRFGQSVDLITIEIEKVNLEALLELEAMGKIVHPSPKALAIIRDKAKQKQFFIDQGLPTSPQLLFESKTDILRAIGSDGIEFPFVQKLRSGGYDGRGVAIIKSKADLLLLLDGPSLVEPFIEIEAEVAVIAARNLNGEIKTFPPVAMSFHPEANLVEYLYCPSGLGPALELEATQIAQAAIESLDVCGLLAVELFLTTDGDWLINEVAPRPHNSGHHTIECCNVSQFHQHLLAICNLPLIDPQLHFPAVMVNILGEDGFEGPPKYLGVEQALRMGNVYVHLYGKNITKPFRKMGHVTVANRSINRAIKTANFIKDQIKVIS</sequence>
<keyword evidence="2 4" id="KW-0658">Purine biosynthesis</keyword>
<dbReference type="GO" id="GO:0004638">
    <property type="term" value="F:phosphoribosylaminoimidazole carboxylase activity"/>
    <property type="evidence" value="ECO:0007669"/>
    <property type="project" value="InterPro"/>
</dbReference>
<dbReference type="InterPro" id="IPR040686">
    <property type="entry name" value="PurK_C"/>
</dbReference>
<name>A0A9D7XRI3_9BACT</name>
<dbReference type="Gene3D" id="3.30.1490.20">
    <property type="entry name" value="ATP-grasp fold, A domain"/>
    <property type="match status" value="1"/>
</dbReference>
<dbReference type="InterPro" id="IPR013815">
    <property type="entry name" value="ATP_grasp_subdomain_1"/>
</dbReference>
<feature type="binding site" evidence="4">
    <location>
        <position position="153"/>
    </location>
    <ligand>
        <name>ATP</name>
        <dbReference type="ChEBI" id="CHEBI:30616"/>
    </ligand>
</feature>
<dbReference type="InterPro" id="IPR005875">
    <property type="entry name" value="PurK"/>
</dbReference>
<feature type="binding site" evidence="4">
    <location>
        <position position="111"/>
    </location>
    <ligand>
        <name>ATP</name>
        <dbReference type="ChEBI" id="CHEBI:30616"/>
    </ligand>
</feature>
<dbReference type="Gene3D" id="3.30.470.20">
    <property type="entry name" value="ATP-grasp fold, B domain"/>
    <property type="match status" value="1"/>
</dbReference>
<feature type="binding site" evidence="4">
    <location>
        <begin position="271"/>
        <end position="272"/>
    </location>
    <ligand>
        <name>ATP</name>
        <dbReference type="ChEBI" id="CHEBI:30616"/>
    </ligand>
</feature>
<dbReference type="Gene3D" id="3.40.50.20">
    <property type="match status" value="1"/>
</dbReference>
<proteinExistence type="inferred from homology"/>
<dbReference type="GO" id="GO:0034028">
    <property type="term" value="F:5-(carboxyamino)imidazole ribonucleotide synthase activity"/>
    <property type="evidence" value="ECO:0007669"/>
    <property type="project" value="UniProtKB-UniRule"/>
</dbReference>
<dbReference type="Pfam" id="PF02222">
    <property type="entry name" value="ATP-grasp"/>
    <property type="match status" value="1"/>
</dbReference>
<dbReference type="EMBL" id="JADKGY010000001">
    <property type="protein sequence ID" value="MBK9981343.1"/>
    <property type="molecule type" value="Genomic_DNA"/>
</dbReference>